<dbReference type="PROSITE" id="PS50977">
    <property type="entry name" value="HTH_TETR_2"/>
    <property type="match status" value="1"/>
</dbReference>
<feature type="domain" description="HTH tetR-type" evidence="3">
    <location>
        <begin position="11"/>
        <end position="71"/>
    </location>
</feature>
<evidence type="ECO:0000259" key="3">
    <source>
        <dbReference type="PROSITE" id="PS50977"/>
    </source>
</evidence>
<organism evidence="4 5">
    <name type="scientific">Candidatus Enterocloster excrementipullorum</name>
    <dbReference type="NCBI Taxonomy" id="2838559"/>
    <lineage>
        <taxon>Bacteria</taxon>
        <taxon>Bacillati</taxon>
        <taxon>Bacillota</taxon>
        <taxon>Clostridia</taxon>
        <taxon>Lachnospirales</taxon>
        <taxon>Lachnospiraceae</taxon>
        <taxon>Enterocloster</taxon>
    </lineage>
</organism>
<dbReference type="Proteomes" id="UP000823910">
    <property type="component" value="Unassembled WGS sequence"/>
</dbReference>
<reference evidence="4" key="1">
    <citation type="journal article" date="2021" name="PeerJ">
        <title>Extensive microbial diversity within the chicken gut microbiome revealed by metagenomics and culture.</title>
        <authorList>
            <person name="Gilroy R."/>
            <person name="Ravi A."/>
            <person name="Getino M."/>
            <person name="Pursley I."/>
            <person name="Horton D.L."/>
            <person name="Alikhan N.F."/>
            <person name="Baker D."/>
            <person name="Gharbi K."/>
            <person name="Hall N."/>
            <person name="Watson M."/>
            <person name="Adriaenssens E.M."/>
            <person name="Foster-Nyarko E."/>
            <person name="Jarju S."/>
            <person name="Secka A."/>
            <person name="Antonio M."/>
            <person name="Oren A."/>
            <person name="Chaudhuri R.R."/>
            <person name="La Ragione R."/>
            <person name="Hildebrand F."/>
            <person name="Pallen M.J."/>
        </authorList>
    </citation>
    <scope>NUCLEOTIDE SEQUENCE</scope>
    <source>
        <strain evidence="4">CHK180-15479</strain>
    </source>
</reference>
<feature type="DNA-binding region" description="H-T-H motif" evidence="2">
    <location>
        <begin position="34"/>
        <end position="53"/>
    </location>
</feature>
<dbReference type="PANTHER" id="PTHR43479:SF11">
    <property type="entry name" value="ACREF_ENVCD OPERON REPRESSOR-RELATED"/>
    <property type="match status" value="1"/>
</dbReference>
<accession>A0A9D2SI99</accession>
<evidence type="ECO:0000256" key="2">
    <source>
        <dbReference type="PROSITE-ProRule" id="PRU00335"/>
    </source>
</evidence>
<dbReference type="Pfam" id="PF00440">
    <property type="entry name" value="TetR_N"/>
    <property type="match status" value="1"/>
</dbReference>
<dbReference type="InterPro" id="IPR001647">
    <property type="entry name" value="HTH_TetR"/>
</dbReference>
<sequence>MPTQRFFNLKEEKRKVILDAAVHEFTRVPFSEVSINKIIKEADISRGSFYTYFEDKEDLARYILRGFREKFREAVFEAMDSTEGNFFEVPLLLLRRLMAEGTSGMGYKMYQNMLSDLNVINQSQIFGVQSFHFQDPSYEDFIRELYRRLDKERCPMDEETLAYAAEISILLSMKGIALYYKEEADQEMILKTAARELRIVERGACAMAAQSEGQMQKTVISAEKGEI</sequence>
<dbReference type="SUPFAM" id="SSF46689">
    <property type="entry name" value="Homeodomain-like"/>
    <property type="match status" value="1"/>
</dbReference>
<dbReference type="GO" id="GO:0003677">
    <property type="term" value="F:DNA binding"/>
    <property type="evidence" value="ECO:0007669"/>
    <property type="project" value="UniProtKB-UniRule"/>
</dbReference>
<dbReference type="AlphaFoldDB" id="A0A9D2SI99"/>
<dbReference type="Gene3D" id="1.10.357.10">
    <property type="entry name" value="Tetracycline Repressor, domain 2"/>
    <property type="match status" value="1"/>
</dbReference>
<evidence type="ECO:0000313" key="4">
    <source>
        <dbReference type="EMBL" id="HJC07205.1"/>
    </source>
</evidence>
<dbReference type="PANTHER" id="PTHR43479">
    <property type="entry name" value="ACREF/ENVCD OPERON REPRESSOR-RELATED"/>
    <property type="match status" value="1"/>
</dbReference>
<comment type="caution">
    <text evidence="4">The sequence shown here is derived from an EMBL/GenBank/DDBJ whole genome shotgun (WGS) entry which is preliminary data.</text>
</comment>
<evidence type="ECO:0000313" key="5">
    <source>
        <dbReference type="Proteomes" id="UP000823910"/>
    </source>
</evidence>
<proteinExistence type="predicted"/>
<name>A0A9D2SI99_9FIRM</name>
<dbReference type="EMBL" id="DWWT01000075">
    <property type="protein sequence ID" value="HJC07205.1"/>
    <property type="molecule type" value="Genomic_DNA"/>
</dbReference>
<protein>
    <submittedName>
        <fullName evidence="4">TetR/AcrR family transcriptional regulator</fullName>
    </submittedName>
</protein>
<gene>
    <name evidence="4" type="ORF">H9704_13860</name>
</gene>
<dbReference type="InterPro" id="IPR009057">
    <property type="entry name" value="Homeodomain-like_sf"/>
</dbReference>
<dbReference type="InterPro" id="IPR050624">
    <property type="entry name" value="HTH-type_Tx_Regulator"/>
</dbReference>
<evidence type="ECO:0000256" key="1">
    <source>
        <dbReference type="ARBA" id="ARBA00023125"/>
    </source>
</evidence>
<reference evidence="4" key="2">
    <citation type="submission" date="2021-04" db="EMBL/GenBank/DDBJ databases">
        <authorList>
            <person name="Gilroy R."/>
        </authorList>
    </citation>
    <scope>NUCLEOTIDE SEQUENCE</scope>
    <source>
        <strain evidence="4">CHK180-15479</strain>
    </source>
</reference>
<keyword evidence="1 2" id="KW-0238">DNA-binding</keyword>